<sequence>MDSEPAFLGSVRQQPPASYCRSTSFNSIVAENWLDLPFRPDDSDDMVLYGTLHQAFDHGLWAPSGAVAAGAVGSEPESPPAPATPPAKGKHYRGVRRRPWGKYAAEIRDPAKNGARVWLGTFDAAEDAALAYDRAAFRMRGSRAMLNFPLMINAAEEAGSPDSPSKRASPEPSPPPCVKTSDSPKRRKTGDTCRSSIG</sequence>
<evidence type="ECO:0000313" key="10">
    <source>
        <dbReference type="Proteomes" id="UP001140949"/>
    </source>
</evidence>
<dbReference type="GO" id="GO:0009873">
    <property type="term" value="P:ethylene-activated signaling pathway"/>
    <property type="evidence" value="ECO:0007669"/>
    <property type="project" value="InterPro"/>
</dbReference>
<evidence type="ECO:0000256" key="2">
    <source>
        <dbReference type="ARBA" id="ARBA00023015"/>
    </source>
</evidence>
<keyword evidence="2" id="KW-0805">Transcription regulation</keyword>
<proteinExistence type="predicted"/>
<evidence type="ECO:0000256" key="1">
    <source>
        <dbReference type="ARBA" id="ARBA00004123"/>
    </source>
</evidence>
<dbReference type="InterPro" id="IPR001471">
    <property type="entry name" value="AP2/ERF_dom"/>
</dbReference>
<evidence type="ECO:0000256" key="5">
    <source>
        <dbReference type="ARBA" id="ARBA00023242"/>
    </source>
</evidence>
<feature type="domain" description="AP2/ERF" evidence="7">
    <location>
        <begin position="91"/>
        <end position="149"/>
    </location>
</feature>
<gene>
    <name evidence="8" type="ORF">M6B38_244145</name>
    <name evidence="9" type="ORF">M6B38_363065</name>
</gene>
<dbReference type="EMBL" id="JANAVB010019400">
    <property type="protein sequence ID" value="KAJ6828362.1"/>
    <property type="molecule type" value="Genomic_DNA"/>
</dbReference>
<evidence type="ECO:0000313" key="8">
    <source>
        <dbReference type="EMBL" id="KAJ6791309.1"/>
    </source>
</evidence>
<evidence type="ECO:0000259" key="7">
    <source>
        <dbReference type="PROSITE" id="PS51032"/>
    </source>
</evidence>
<dbReference type="InterPro" id="IPR036955">
    <property type="entry name" value="AP2/ERF_dom_sf"/>
</dbReference>
<comment type="subcellular location">
    <subcellularLocation>
        <location evidence="1">Nucleus</location>
    </subcellularLocation>
</comment>
<dbReference type="PRINTS" id="PR00367">
    <property type="entry name" value="ETHRSPELEMNT"/>
</dbReference>
<keyword evidence="4" id="KW-0804">Transcription</keyword>
<evidence type="ECO:0000256" key="6">
    <source>
        <dbReference type="SAM" id="MobiDB-lite"/>
    </source>
</evidence>
<comment type="caution">
    <text evidence="8">The sequence shown here is derived from an EMBL/GenBank/DDBJ whole genome shotgun (WGS) entry which is preliminary data.</text>
</comment>
<feature type="region of interest" description="Disordered" evidence="6">
    <location>
        <begin position="156"/>
        <end position="198"/>
    </location>
</feature>
<dbReference type="FunFam" id="3.30.730.10:FF:000001">
    <property type="entry name" value="Ethylene-responsive transcription factor 2"/>
    <property type="match status" value="1"/>
</dbReference>
<accession>A0AAX6DHV6</accession>
<dbReference type="EMBL" id="JANAVB010044420">
    <property type="protein sequence ID" value="KAJ6791309.1"/>
    <property type="molecule type" value="Genomic_DNA"/>
</dbReference>
<evidence type="ECO:0000256" key="3">
    <source>
        <dbReference type="ARBA" id="ARBA00023125"/>
    </source>
</evidence>
<reference evidence="8" key="1">
    <citation type="journal article" date="2023" name="GigaByte">
        <title>Genome assembly of the bearded iris, Iris pallida Lam.</title>
        <authorList>
            <person name="Bruccoleri R.E."/>
            <person name="Oakeley E.J."/>
            <person name="Faust A.M.E."/>
            <person name="Altorfer M."/>
            <person name="Dessus-Babus S."/>
            <person name="Burckhardt D."/>
            <person name="Oertli M."/>
            <person name="Naumann U."/>
            <person name="Petersen F."/>
            <person name="Wong J."/>
        </authorList>
    </citation>
    <scope>NUCLEOTIDE SEQUENCE</scope>
    <source>
        <strain evidence="8">GSM-AAB239-AS_SAM_17_03QT</strain>
    </source>
</reference>
<dbReference type="InterPro" id="IPR044808">
    <property type="entry name" value="ERF_plant"/>
</dbReference>
<organism evidence="8 10">
    <name type="scientific">Iris pallida</name>
    <name type="common">Sweet iris</name>
    <dbReference type="NCBI Taxonomy" id="29817"/>
    <lineage>
        <taxon>Eukaryota</taxon>
        <taxon>Viridiplantae</taxon>
        <taxon>Streptophyta</taxon>
        <taxon>Embryophyta</taxon>
        <taxon>Tracheophyta</taxon>
        <taxon>Spermatophyta</taxon>
        <taxon>Magnoliopsida</taxon>
        <taxon>Liliopsida</taxon>
        <taxon>Asparagales</taxon>
        <taxon>Iridaceae</taxon>
        <taxon>Iridoideae</taxon>
        <taxon>Irideae</taxon>
        <taxon>Iris</taxon>
    </lineage>
</organism>
<dbReference type="Gene3D" id="3.30.730.10">
    <property type="entry name" value="AP2/ERF domain"/>
    <property type="match status" value="1"/>
</dbReference>
<dbReference type="Pfam" id="PF00847">
    <property type="entry name" value="AP2"/>
    <property type="match status" value="1"/>
</dbReference>
<dbReference type="GO" id="GO:0003677">
    <property type="term" value="F:DNA binding"/>
    <property type="evidence" value="ECO:0007669"/>
    <property type="project" value="UniProtKB-KW"/>
</dbReference>
<name>A0AAX6DHV6_IRIPA</name>
<protein>
    <submittedName>
        <fullName evidence="8">Ethylene-responsive transcription factor 2</fullName>
    </submittedName>
</protein>
<keyword evidence="5" id="KW-0539">Nucleus</keyword>
<feature type="region of interest" description="Disordered" evidence="6">
    <location>
        <begin position="70"/>
        <end position="95"/>
    </location>
</feature>
<keyword evidence="3" id="KW-0238">DNA-binding</keyword>
<dbReference type="PROSITE" id="PS51032">
    <property type="entry name" value="AP2_ERF"/>
    <property type="match status" value="1"/>
</dbReference>
<dbReference type="InterPro" id="IPR016177">
    <property type="entry name" value="DNA-bd_dom_sf"/>
</dbReference>
<evidence type="ECO:0000313" key="9">
    <source>
        <dbReference type="EMBL" id="KAJ6828362.1"/>
    </source>
</evidence>
<dbReference type="GO" id="GO:0003700">
    <property type="term" value="F:DNA-binding transcription factor activity"/>
    <property type="evidence" value="ECO:0007669"/>
    <property type="project" value="InterPro"/>
</dbReference>
<dbReference type="PANTHER" id="PTHR31190:SF287">
    <property type="entry name" value="DEVELOPMENT RELATED ERF PROTEIN"/>
    <property type="match status" value="1"/>
</dbReference>
<dbReference type="SMART" id="SM00380">
    <property type="entry name" value="AP2"/>
    <property type="match status" value="1"/>
</dbReference>
<dbReference type="Proteomes" id="UP001140949">
    <property type="component" value="Unassembled WGS sequence"/>
</dbReference>
<reference evidence="8" key="2">
    <citation type="submission" date="2023-04" db="EMBL/GenBank/DDBJ databases">
        <authorList>
            <person name="Bruccoleri R.E."/>
            <person name="Oakeley E.J."/>
            <person name="Faust A.-M."/>
            <person name="Dessus-Babus S."/>
            <person name="Altorfer M."/>
            <person name="Burckhardt D."/>
            <person name="Oertli M."/>
            <person name="Naumann U."/>
            <person name="Petersen F."/>
            <person name="Wong J."/>
        </authorList>
    </citation>
    <scope>NUCLEOTIDE SEQUENCE</scope>
    <source>
        <strain evidence="8">GSM-AAB239-AS_SAM_17_03QT</strain>
        <tissue evidence="8">Leaf</tissue>
    </source>
</reference>
<dbReference type="PANTHER" id="PTHR31190">
    <property type="entry name" value="DNA-BINDING DOMAIN"/>
    <property type="match status" value="1"/>
</dbReference>
<dbReference type="AlphaFoldDB" id="A0AAX6DHV6"/>
<dbReference type="CDD" id="cd00018">
    <property type="entry name" value="AP2"/>
    <property type="match status" value="1"/>
</dbReference>
<evidence type="ECO:0000256" key="4">
    <source>
        <dbReference type="ARBA" id="ARBA00023163"/>
    </source>
</evidence>
<dbReference type="GO" id="GO:0005634">
    <property type="term" value="C:nucleus"/>
    <property type="evidence" value="ECO:0007669"/>
    <property type="project" value="UniProtKB-SubCell"/>
</dbReference>
<keyword evidence="10" id="KW-1185">Reference proteome</keyword>
<dbReference type="SUPFAM" id="SSF54171">
    <property type="entry name" value="DNA-binding domain"/>
    <property type="match status" value="1"/>
</dbReference>